<feature type="compositionally biased region" description="Polar residues" evidence="12">
    <location>
        <begin position="583"/>
        <end position="598"/>
    </location>
</feature>
<feature type="compositionally biased region" description="Polar residues" evidence="12">
    <location>
        <begin position="938"/>
        <end position="947"/>
    </location>
</feature>
<dbReference type="GO" id="GO:0008270">
    <property type="term" value="F:zinc ion binding"/>
    <property type="evidence" value="ECO:0007669"/>
    <property type="project" value="UniProtKB-KW"/>
</dbReference>
<feature type="region of interest" description="Disordered" evidence="12">
    <location>
        <begin position="926"/>
        <end position="981"/>
    </location>
</feature>
<feature type="compositionally biased region" description="Basic and acidic residues" evidence="12">
    <location>
        <begin position="849"/>
        <end position="860"/>
    </location>
</feature>
<dbReference type="PANTHER" id="PTHR47034:SF1">
    <property type="entry name" value="ZINC FINGER TRANSCRIPTION FACTOR TRPS1"/>
    <property type="match status" value="1"/>
</dbReference>
<dbReference type="SUPFAM" id="SSF57716">
    <property type="entry name" value="Glucocorticoid receptor-like (DNA-binding domain)"/>
    <property type="match status" value="1"/>
</dbReference>
<dbReference type="Ensembl" id="ENSAOCT00000006199.2">
    <property type="protein sequence ID" value="ENSAOCP00000023133.2"/>
    <property type="gene ID" value="ENSAOCG00000009068.2"/>
</dbReference>
<dbReference type="GO" id="GO:0005634">
    <property type="term" value="C:nucleus"/>
    <property type="evidence" value="ECO:0007669"/>
    <property type="project" value="UniProtKB-SubCell"/>
</dbReference>
<dbReference type="GO" id="GO:0003700">
    <property type="term" value="F:DNA-binding transcription factor activity"/>
    <property type="evidence" value="ECO:0007669"/>
    <property type="project" value="InterPro"/>
</dbReference>
<feature type="region of interest" description="Disordered" evidence="12">
    <location>
        <begin position="1266"/>
        <end position="1289"/>
    </location>
</feature>
<evidence type="ECO:0000256" key="3">
    <source>
        <dbReference type="ARBA" id="ARBA00022737"/>
    </source>
</evidence>
<evidence type="ECO:0000256" key="8">
    <source>
        <dbReference type="ARBA" id="ARBA00023163"/>
    </source>
</evidence>
<sequence length="1558" mass="169120">MISREMVRKKNPPIRSVGGEEEEEEEGRRPAGEEEEEGEEEGRVGAEAERINRPSEPESSERIRADEERQQQEEEEGESECISSSVSPSSVGDRYGNEERGGRRGGGRAKQGGPAAMATDRPESQSEPEDGEKGLEEGERGDRDRGEADHLTPPFPSAPHHHHLLLVPRQEGGGEESTTDTPPLSSSPSPKLQDFKCNVCGYGYYGNDPADLVKHFRKYHLGLHNRTRQDAALDTHILALHNMAPQHTPLDIQAGQGQRSQAKELGKTRLDIQSPQHRTVMMNGTYDVQVTLGGTLIGIGRKTSDCQGNTKYFRCKFCNFTYMGSNSLELEQHFLSSHPNKVKTPPTTPLLATNDLTTHENQLKGRSQVFDGAERVAVRAEDDSLVGYFIPVRAGADSSGWTGEAGRGAVQAYYWCKFCSWSCEWLGGSAKLLEHYEQRHRMSGTMSPNNSNPGGERERGGRRDGGERDHMASKSRKDQSSTPSSTSQGDPNSSDSEAVVTSYNCQLCDFRYSMAHSADVIVVAPLLLHYQHNHSIHRCCIQHCMYCPQGLCQPHKHLGEVSHPFACRKSTCSKCSAKFPQSAKQQDTVPSKPATSPSVTPPNPRGDPGGISASTFHPSNPAHPVVTQGVTHLCDQCAFATTDIDVLLQHYESCHTLINLKGAPPHVKAEEEAGGDKEGGRGGGGEREYSCTKCHFITEVEEEIFRHYRRVHACCRCRRCDFTAPDSSALLDHFNSAHCHDSSPSLGSFTTTSLPTSLTPSLTLSANGCSAPSTLAIKEESKGDIRLLYSLAPPEGRLAEGGREEAGGVVKSEGGEEKEREREKGWVLGETRGLGERGGEQAHGLLWVPKERMGPERGAERGAGSGSPSLFPSPLSLSFVSANHEASQQKRGVASPSMVYLGDAKSFLGDTKSFLGDAKLYGGGRPGGAAAAGGGGEKQSQMPPQQYTGGGGGGGGGGSGGGGGQEGKGGATKEESQSLLRRRRGSGVFCANCLTTKTSLWRKNANGGYVCNACGLYQKLHSTPRPLNIIKQNNGEQIIRRRTRKRLNPDSLSSENPAPKQQRITNEERMNGEESDRSCASVKNQQPSPRSRSPRSTQAFLANQTLEIHRRMPPLLLPSHPPSSMVVEGNGGITEVGITSKVEGGKGGGGSERGSPIEKYMRPSKPSSYSPPGSPIEKYQYPLFSLPLPLTLSPDLTPESDWLRFWTKYKMAAASGVPGSISNLSSPGSLGNNAHYLSAMVTPVQHHQQSYTVPYCASPYSPLPPPPAPAHYPPPPLHTQTSSSPSLENDAPLDLAIRQRDTSAVNAHVSTNGAERRRQELPLTERLRGNWRGEKVEEERTDEGGIPGEEMAKEVKDNLTKCQSSVPSNLTMVEVSTQDDLTNRCIHCGIYFLDEVMYALHMSCHGDKGPYQCSFCLHLCVDRYDFTTHIQRGLHRYTDKTSQQKGHTQDGTIQNATERESPNVTTEEKDGEDQCEVTGESDDVIGTCEDDQAKENTGSDASDHETEAETEVREDALAVANQDLEGKVASDISNDVTKTTEVTAVADSEKLDENTEGN</sequence>
<feature type="compositionally biased region" description="Polar residues" evidence="12">
    <location>
        <begin position="1302"/>
        <end position="1313"/>
    </location>
</feature>
<evidence type="ECO:0000256" key="5">
    <source>
        <dbReference type="ARBA" id="ARBA00022833"/>
    </source>
</evidence>
<feature type="region of interest" description="Disordered" evidence="12">
    <location>
        <begin position="1028"/>
        <end position="1097"/>
    </location>
</feature>
<dbReference type="STRING" id="80972.ENSAOCP00000023133"/>
<feature type="compositionally biased region" description="Basic and acidic residues" evidence="12">
    <location>
        <begin position="813"/>
        <end position="825"/>
    </location>
</feature>
<protein>
    <recommendedName>
        <fullName evidence="10">Zinc finger transcription factor Trps1</fullName>
    </recommendedName>
</protein>
<keyword evidence="6" id="KW-0805">Transcription regulation</keyword>
<dbReference type="OMA" id="YESCHSM"/>
<feature type="compositionally biased region" description="Basic and acidic residues" evidence="12">
    <location>
        <begin position="41"/>
        <end position="72"/>
    </location>
</feature>
<evidence type="ECO:0000256" key="6">
    <source>
        <dbReference type="ARBA" id="ARBA00023015"/>
    </source>
</evidence>
<feature type="region of interest" description="Disordered" evidence="12">
    <location>
        <begin position="441"/>
        <end position="497"/>
    </location>
</feature>
<dbReference type="RefSeq" id="XP_023131142.1">
    <property type="nucleotide sequence ID" value="XM_023275374.3"/>
</dbReference>
<feature type="compositionally biased region" description="Polar residues" evidence="12">
    <location>
        <begin position="480"/>
        <end position="497"/>
    </location>
</feature>
<dbReference type="FunFam" id="3.30.50.10:FF:000020">
    <property type="entry name" value="Zinc finger transcription factor Trps1"/>
    <property type="match status" value="1"/>
</dbReference>
<feature type="compositionally biased region" description="Basic and acidic residues" evidence="12">
    <location>
        <begin position="455"/>
        <end position="479"/>
    </location>
</feature>
<dbReference type="RefSeq" id="XP_023131143.1">
    <property type="nucleotide sequence ID" value="XM_023275375.3"/>
</dbReference>
<dbReference type="PRINTS" id="PR00619">
    <property type="entry name" value="GATAZNFINGER"/>
</dbReference>
<evidence type="ECO:0000256" key="9">
    <source>
        <dbReference type="ARBA" id="ARBA00023242"/>
    </source>
</evidence>
<feature type="compositionally biased region" description="Acidic residues" evidence="12">
    <location>
        <begin position="1469"/>
        <end position="1492"/>
    </location>
</feature>
<dbReference type="PANTHER" id="PTHR47034">
    <property type="entry name" value="ZINC FINGER TRANSCRIPTION FACTOR TRPS1"/>
    <property type="match status" value="1"/>
</dbReference>
<dbReference type="RefSeq" id="XP_035806450.1">
    <property type="nucleotide sequence ID" value="XM_035950557.2"/>
</dbReference>
<feature type="compositionally biased region" description="Basic and acidic residues" evidence="12">
    <location>
        <begin position="1065"/>
        <end position="1077"/>
    </location>
</feature>
<comment type="subcellular location">
    <subcellularLocation>
        <location evidence="1">Nucleus</location>
    </subcellularLocation>
</comment>
<dbReference type="Pfam" id="PF00320">
    <property type="entry name" value="GATA"/>
    <property type="match status" value="1"/>
</dbReference>
<dbReference type="InterPro" id="IPR013087">
    <property type="entry name" value="Znf_C2H2_type"/>
</dbReference>
<evidence type="ECO:0000256" key="1">
    <source>
        <dbReference type="ARBA" id="ARBA00004123"/>
    </source>
</evidence>
<feature type="compositionally biased region" description="Low complexity" evidence="12">
    <location>
        <begin position="80"/>
        <end position="94"/>
    </location>
</feature>
<dbReference type="PROSITE" id="PS00028">
    <property type="entry name" value="ZINC_FINGER_C2H2_1"/>
    <property type="match status" value="1"/>
</dbReference>
<feature type="compositionally biased region" description="Low complexity" evidence="12">
    <location>
        <begin position="179"/>
        <end position="190"/>
    </location>
</feature>
<feature type="compositionally biased region" description="Basic and acidic residues" evidence="12">
    <location>
        <begin position="797"/>
        <end position="806"/>
    </location>
</feature>
<feature type="compositionally biased region" description="Low complexity" evidence="12">
    <location>
        <begin position="1087"/>
        <end position="1096"/>
    </location>
</feature>
<keyword evidence="5" id="KW-0862">Zinc</keyword>
<keyword evidence="15" id="KW-1185">Reference proteome</keyword>
<feature type="compositionally biased region" description="Basic and acidic residues" evidence="12">
    <location>
        <begin position="1314"/>
        <end position="1324"/>
    </location>
</feature>
<keyword evidence="4 11" id="KW-0863">Zinc-finger</keyword>
<dbReference type="InterPro" id="IPR000679">
    <property type="entry name" value="Znf_GATA"/>
</dbReference>
<keyword evidence="9" id="KW-0539">Nucleus</keyword>
<reference evidence="14" key="3">
    <citation type="submission" date="2025-09" db="UniProtKB">
        <authorList>
            <consortium name="Ensembl"/>
        </authorList>
    </citation>
    <scope>IDENTIFICATION</scope>
</reference>
<dbReference type="AlphaFoldDB" id="A0A3Q1CBL3"/>
<feature type="compositionally biased region" description="Gly residues" evidence="12">
    <location>
        <begin position="948"/>
        <end position="970"/>
    </location>
</feature>
<dbReference type="InterPro" id="IPR028440">
    <property type="entry name" value="TRPS1"/>
</dbReference>
<feature type="compositionally biased region" description="Gly residues" evidence="12">
    <location>
        <begin position="926"/>
        <end position="937"/>
    </location>
</feature>
<feature type="region of interest" description="Disordered" evidence="12">
    <location>
        <begin position="1"/>
        <end position="192"/>
    </location>
</feature>
<feature type="region of interest" description="Disordered" evidence="12">
    <location>
        <begin position="797"/>
        <end position="870"/>
    </location>
</feature>
<keyword evidence="7" id="KW-0238">DNA-binding</keyword>
<name>A0A3Q1CBL3_AMPOC</name>
<dbReference type="CDD" id="cd00202">
    <property type="entry name" value="ZnF_GATA"/>
    <property type="match status" value="1"/>
</dbReference>
<feature type="region of interest" description="Disordered" evidence="12">
    <location>
        <begin position="666"/>
        <end position="687"/>
    </location>
</feature>
<evidence type="ECO:0000256" key="10">
    <source>
        <dbReference type="ARBA" id="ARBA00073694"/>
    </source>
</evidence>
<feature type="compositionally biased region" description="Basic and acidic residues" evidence="12">
    <location>
        <begin position="1501"/>
        <end position="1512"/>
    </location>
</feature>
<keyword evidence="8" id="KW-0804">Transcription</keyword>
<evidence type="ECO:0000259" key="13">
    <source>
        <dbReference type="PROSITE" id="PS50114"/>
    </source>
</evidence>
<keyword evidence="2" id="KW-0479">Metal-binding</keyword>
<feature type="compositionally biased region" description="Pro residues" evidence="12">
    <location>
        <begin position="1266"/>
        <end position="1277"/>
    </location>
</feature>
<accession>A0A3Q1CBL3</accession>
<dbReference type="PROSITE" id="PS50114">
    <property type="entry name" value="GATA_ZN_FINGER_2"/>
    <property type="match status" value="1"/>
</dbReference>
<feature type="domain" description="GATA-type" evidence="13">
    <location>
        <begin position="984"/>
        <end position="1042"/>
    </location>
</feature>
<evidence type="ECO:0000256" key="12">
    <source>
        <dbReference type="SAM" id="MobiDB-lite"/>
    </source>
</evidence>
<evidence type="ECO:0000256" key="7">
    <source>
        <dbReference type="ARBA" id="ARBA00023125"/>
    </source>
</evidence>
<organism evidence="14 15">
    <name type="scientific">Amphiprion ocellaris</name>
    <name type="common">Clown anemonefish</name>
    <dbReference type="NCBI Taxonomy" id="80972"/>
    <lineage>
        <taxon>Eukaryota</taxon>
        <taxon>Metazoa</taxon>
        <taxon>Chordata</taxon>
        <taxon>Craniata</taxon>
        <taxon>Vertebrata</taxon>
        <taxon>Euteleostomi</taxon>
        <taxon>Actinopterygii</taxon>
        <taxon>Neopterygii</taxon>
        <taxon>Teleostei</taxon>
        <taxon>Neoteleostei</taxon>
        <taxon>Acanthomorphata</taxon>
        <taxon>Ovalentaria</taxon>
        <taxon>Pomacentridae</taxon>
        <taxon>Amphiprion</taxon>
    </lineage>
</organism>
<dbReference type="PROSITE" id="PS00344">
    <property type="entry name" value="GATA_ZN_FINGER_1"/>
    <property type="match status" value="1"/>
</dbReference>
<proteinExistence type="predicted"/>
<keyword evidence="3" id="KW-0677">Repeat</keyword>
<feature type="region of interest" description="Disordered" evidence="12">
    <location>
        <begin position="1437"/>
        <end position="1512"/>
    </location>
</feature>
<feature type="compositionally biased region" description="Polar residues" evidence="12">
    <location>
        <begin position="444"/>
        <end position="453"/>
    </location>
</feature>
<dbReference type="Gene3D" id="3.30.50.10">
    <property type="entry name" value="Erythroid Transcription Factor GATA-1, subunit A"/>
    <property type="match status" value="1"/>
</dbReference>
<evidence type="ECO:0000256" key="2">
    <source>
        <dbReference type="ARBA" id="ARBA00022723"/>
    </source>
</evidence>
<dbReference type="SMART" id="SM00355">
    <property type="entry name" value="ZnF_C2H2"/>
    <property type="match status" value="8"/>
</dbReference>
<evidence type="ECO:0000256" key="11">
    <source>
        <dbReference type="PROSITE-ProRule" id="PRU00094"/>
    </source>
</evidence>
<feature type="compositionally biased region" description="Basic and acidic residues" evidence="12">
    <location>
        <begin position="667"/>
        <end position="687"/>
    </location>
</feature>
<dbReference type="InterPro" id="IPR013088">
    <property type="entry name" value="Znf_NHR/GATA"/>
</dbReference>
<dbReference type="SMART" id="SM00401">
    <property type="entry name" value="ZnF_GATA"/>
    <property type="match status" value="1"/>
</dbReference>
<gene>
    <name evidence="14" type="primary">TRPS1</name>
</gene>
<feature type="region of interest" description="Disordered" evidence="12">
    <location>
        <begin position="1302"/>
        <end position="1324"/>
    </location>
</feature>
<dbReference type="GeneID" id="111571934"/>
<dbReference type="GO" id="GO:0006357">
    <property type="term" value="P:regulation of transcription by RNA polymerase II"/>
    <property type="evidence" value="ECO:0007669"/>
    <property type="project" value="TreeGrafter"/>
</dbReference>
<feature type="region of interest" description="Disordered" evidence="12">
    <location>
        <begin position="1138"/>
        <end position="1172"/>
    </location>
</feature>
<dbReference type="Proteomes" id="UP001501940">
    <property type="component" value="Chromosome 15"/>
</dbReference>
<reference evidence="14" key="2">
    <citation type="submission" date="2025-08" db="UniProtKB">
        <authorList>
            <consortium name="Ensembl"/>
        </authorList>
    </citation>
    <scope>IDENTIFICATION</scope>
</reference>
<evidence type="ECO:0000313" key="14">
    <source>
        <dbReference type="Ensembl" id="ENSAOCP00000023133.2"/>
    </source>
</evidence>
<dbReference type="GeneTree" id="ENSGT00940000157893"/>
<evidence type="ECO:0000256" key="4">
    <source>
        <dbReference type="ARBA" id="ARBA00022771"/>
    </source>
</evidence>
<reference evidence="14 15" key="1">
    <citation type="submission" date="2022-01" db="EMBL/GenBank/DDBJ databases">
        <title>A chromosome-scale genome assembly of the false clownfish, Amphiprion ocellaris.</title>
        <authorList>
            <person name="Ryu T."/>
        </authorList>
    </citation>
    <scope>NUCLEOTIDE SEQUENCE [LARGE SCALE GENOMIC DNA]</scope>
</reference>
<feature type="compositionally biased region" description="Basic and acidic residues" evidence="12">
    <location>
        <begin position="131"/>
        <end position="150"/>
    </location>
</feature>
<feature type="compositionally biased region" description="Polar residues" evidence="12">
    <location>
        <begin position="1440"/>
        <end position="1456"/>
    </location>
</feature>
<evidence type="ECO:0000313" key="15">
    <source>
        <dbReference type="Proteomes" id="UP001501940"/>
    </source>
</evidence>
<dbReference type="GO" id="GO:0000977">
    <property type="term" value="F:RNA polymerase II transcription regulatory region sequence-specific DNA binding"/>
    <property type="evidence" value="ECO:0007669"/>
    <property type="project" value="TreeGrafter"/>
</dbReference>
<feature type="region of interest" description="Disordered" evidence="12">
    <location>
        <begin position="583"/>
        <end position="622"/>
    </location>
</feature>